<sequence length="466" mass="49626">MNKNVQTLIVGAVVSLLAGCMSLSPSVPEAQPNVAAQWPTGTWAELAADVPDAGPIRSDAGWREFFTDIKLSGLISQALENNRDLRVSVLNVEKARALYRVQRADRLPLLQVTGVGERTGGDAPVSQAYSVGLGVASFELDLFGRVRELSAAALLRYLAQEETQSSVQLSLVAEVANAYLTLVADRERLGIAKSTLATQEKSYDLAVRRHALGNASALELNQARTQLEAARAEEAQYTGQVERDLNALTLLVGHPVNLDGLAVELNAVTVNSLKLPEGAPSDILLRRPDIVAAEHQMRAANANIGAARAAYFPSISLTGSVGTASTSLSDLFESGSRAWSFAPKVSLPIFQAGRLDANLAGATADRDIALAAYEKAIQSGFRETADALASLAVLGRQRQAQQALVEAATRTYDLSQARYSAGRDSYLTQLDAQRTLYAAQQGLIGVRQAELANRVTLYKVVGGGSQ</sequence>
<evidence type="ECO:0000313" key="3">
    <source>
        <dbReference type="EMBL" id="PPU98892.1"/>
    </source>
</evidence>
<keyword evidence="2" id="KW-0732">Signal</keyword>
<dbReference type="RefSeq" id="WP_046977692.1">
    <property type="nucleotide sequence ID" value="NZ_CP043476.1"/>
</dbReference>
<evidence type="ECO:0000313" key="4">
    <source>
        <dbReference type="Proteomes" id="UP000238261"/>
    </source>
</evidence>
<dbReference type="InterPro" id="IPR010131">
    <property type="entry name" value="MdtP/NodT-like"/>
</dbReference>
<proteinExistence type="inferred from homology"/>
<keyword evidence="2" id="KW-0812">Transmembrane</keyword>
<dbReference type="Proteomes" id="UP000238261">
    <property type="component" value="Unassembled WGS sequence"/>
</dbReference>
<keyword evidence="2" id="KW-0472">Membrane</keyword>
<gene>
    <name evidence="3" type="ORF">XhyaCFBP1156_05810</name>
</gene>
<comment type="similarity">
    <text evidence="1 2">Belongs to the outer membrane factor (OMF) (TC 1.B.17) family.</text>
</comment>
<dbReference type="Pfam" id="PF02321">
    <property type="entry name" value="OEP"/>
    <property type="match status" value="2"/>
</dbReference>
<keyword evidence="2" id="KW-1134">Transmembrane beta strand</keyword>
<feature type="chain" id="PRO_5015368594" evidence="2">
    <location>
        <begin position="31"/>
        <end position="466"/>
    </location>
</feature>
<comment type="caution">
    <text evidence="3">The sequence shown here is derived from an EMBL/GenBank/DDBJ whole genome shotgun (WGS) entry which is preliminary data.</text>
</comment>
<dbReference type="PROSITE" id="PS51257">
    <property type="entry name" value="PROKAR_LIPOPROTEIN"/>
    <property type="match status" value="1"/>
</dbReference>
<dbReference type="InterPro" id="IPR003423">
    <property type="entry name" value="OMP_efflux"/>
</dbReference>
<dbReference type="PANTHER" id="PTHR30203:SF32">
    <property type="entry name" value="CATION EFFLUX SYSTEM PROTEIN CUSC"/>
    <property type="match status" value="1"/>
</dbReference>
<dbReference type="SUPFAM" id="SSF56954">
    <property type="entry name" value="Outer membrane efflux proteins (OEP)"/>
    <property type="match status" value="1"/>
</dbReference>
<evidence type="ECO:0000256" key="2">
    <source>
        <dbReference type="RuleBase" id="RU362097"/>
    </source>
</evidence>
<dbReference type="GO" id="GO:0015562">
    <property type="term" value="F:efflux transmembrane transporter activity"/>
    <property type="evidence" value="ECO:0007669"/>
    <property type="project" value="InterPro"/>
</dbReference>
<keyword evidence="2" id="KW-0564">Palmitate</keyword>
<protein>
    <submittedName>
        <fullName evidence="3">Transporter</fullName>
    </submittedName>
</protein>
<dbReference type="Gene3D" id="1.20.1600.10">
    <property type="entry name" value="Outer membrane efflux proteins (OEP)"/>
    <property type="match status" value="1"/>
</dbReference>
<evidence type="ECO:0000256" key="1">
    <source>
        <dbReference type="ARBA" id="ARBA00007613"/>
    </source>
</evidence>
<dbReference type="Gene3D" id="2.20.200.10">
    <property type="entry name" value="Outer membrane efflux proteins (OEP)"/>
    <property type="match status" value="1"/>
</dbReference>
<feature type="signal peptide" evidence="2">
    <location>
        <begin position="1"/>
        <end position="30"/>
    </location>
</feature>
<organism evidence="3 4">
    <name type="scientific">Xanthomonas hyacinthi</name>
    <dbReference type="NCBI Taxonomy" id="56455"/>
    <lineage>
        <taxon>Bacteria</taxon>
        <taxon>Pseudomonadati</taxon>
        <taxon>Pseudomonadota</taxon>
        <taxon>Gammaproteobacteria</taxon>
        <taxon>Lysobacterales</taxon>
        <taxon>Lysobacteraceae</taxon>
        <taxon>Xanthomonas</taxon>
    </lineage>
</organism>
<dbReference type="GO" id="GO:0009279">
    <property type="term" value="C:cell outer membrane"/>
    <property type="evidence" value="ECO:0007669"/>
    <property type="project" value="UniProtKB-SubCell"/>
</dbReference>
<dbReference type="OrthoDB" id="9770517at2"/>
<dbReference type="EMBL" id="MDEG01000003">
    <property type="protein sequence ID" value="PPU98892.1"/>
    <property type="molecule type" value="Genomic_DNA"/>
</dbReference>
<reference evidence="4" key="1">
    <citation type="submission" date="2016-08" db="EMBL/GenBank/DDBJ databases">
        <authorList>
            <person name="Merda D."/>
            <person name="Briand M."/>
            <person name="Taghouti G."/>
            <person name="Carrere S."/>
            <person name="Gouzy J."/>
            <person name="Portier P."/>
            <person name="Jacques M.-A."/>
            <person name="Fischer-Le Saux M."/>
        </authorList>
    </citation>
    <scope>NUCLEOTIDE SEQUENCE [LARGE SCALE GENOMIC DNA]</scope>
    <source>
        <strain evidence="4">CFBP1156</strain>
    </source>
</reference>
<accession>A0A2S7F0K6</accession>
<dbReference type="NCBIfam" id="TIGR01845">
    <property type="entry name" value="outer_NodT"/>
    <property type="match status" value="1"/>
</dbReference>
<name>A0A2S7F0K6_9XANT</name>
<keyword evidence="4" id="KW-1185">Reference proteome</keyword>
<keyword evidence="2" id="KW-0449">Lipoprotein</keyword>
<comment type="subcellular location">
    <subcellularLocation>
        <location evidence="2">Cell outer membrane</location>
        <topology evidence="2">Lipid-anchor</topology>
    </subcellularLocation>
</comment>
<dbReference type="AlphaFoldDB" id="A0A2S7F0K6"/>
<dbReference type="PANTHER" id="PTHR30203">
    <property type="entry name" value="OUTER MEMBRANE CATION EFFLUX PROTEIN"/>
    <property type="match status" value="1"/>
</dbReference>